<proteinExistence type="predicted"/>
<name>A0A8J6L5Q4_TENMO</name>
<dbReference type="GO" id="GO:0005634">
    <property type="term" value="C:nucleus"/>
    <property type="evidence" value="ECO:0007669"/>
    <property type="project" value="UniProtKB-SubCell"/>
</dbReference>
<keyword evidence="2" id="KW-0805">Transcription regulation</keyword>
<evidence type="ECO:0000256" key="7">
    <source>
        <dbReference type="SAM" id="MobiDB-lite"/>
    </source>
</evidence>
<dbReference type="Proteomes" id="UP000719412">
    <property type="component" value="Unassembled WGS sequence"/>
</dbReference>
<feature type="DNA-binding region" description="Fork-head" evidence="6">
    <location>
        <begin position="44"/>
        <end position="145"/>
    </location>
</feature>
<dbReference type="GO" id="GO:0009653">
    <property type="term" value="P:anatomical structure morphogenesis"/>
    <property type="evidence" value="ECO:0007669"/>
    <property type="project" value="TreeGrafter"/>
</dbReference>
<dbReference type="InterPro" id="IPR001810">
    <property type="entry name" value="F-box_dom"/>
</dbReference>
<evidence type="ECO:0000313" key="11">
    <source>
        <dbReference type="Proteomes" id="UP000719412"/>
    </source>
</evidence>
<keyword evidence="11" id="KW-1185">Reference proteome</keyword>
<reference evidence="10" key="1">
    <citation type="journal article" date="2020" name="J Insects Food Feed">
        <title>The yellow mealworm (Tenebrio molitor) genome: a resource for the emerging insects as food and feed industry.</title>
        <authorList>
            <person name="Eriksson T."/>
            <person name="Andere A."/>
            <person name="Kelstrup H."/>
            <person name="Emery V."/>
            <person name="Picard C."/>
        </authorList>
    </citation>
    <scope>NUCLEOTIDE SEQUENCE</scope>
    <source>
        <strain evidence="10">Stoneville</strain>
        <tissue evidence="10">Whole head</tissue>
    </source>
</reference>
<comment type="subcellular location">
    <subcellularLocation>
        <location evidence="1 6">Nucleus</location>
    </subcellularLocation>
</comment>
<evidence type="ECO:0000256" key="4">
    <source>
        <dbReference type="ARBA" id="ARBA00023163"/>
    </source>
</evidence>
<dbReference type="Gene3D" id="1.20.1280.50">
    <property type="match status" value="1"/>
</dbReference>
<dbReference type="PROSITE" id="PS50039">
    <property type="entry name" value="FORK_HEAD_3"/>
    <property type="match status" value="1"/>
</dbReference>
<dbReference type="InterPro" id="IPR001766">
    <property type="entry name" value="Fork_head_dom"/>
</dbReference>
<evidence type="ECO:0000313" key="10">
    <source>
        <dbReference type="EMBL" id="KAH0811824.1"/>
    </source>
</evidence>
<dbReference type="InterPro" id="IPR018122">
    <property type="entry name" value="TF_fork_head_CS_1"/>
</dbReference>
<dbReference type="SUPFAM" id="SSF46785">
    <property type="entry name" value="Winged helix' DNA-binding domain"/>
    <property type="match status" value="1"/>
</dbReference>
<dbReference type="AlphaFoldDB" id="A0A8J6L5Q4"/>
<dbReference type="PANTHER" id="PTHR11829:SF388">
    <property type="entry name" value="FORK HEAD DOMAIN-CONTAINING PROTEIN L1-RELATED"/>
    <property type="match status" value="1"/>
</dbReference>
<dbReference type="InterPro" id="IPR030456">
    <property type="entry name" value="TF_fork_head_CS_2"/>
</dbReference>
<organism evidence="10 11">
    <name type="scientific">Tenebrio molitor</name>
    <name type="common">Yellow mealworm beetle</name>
    <dbReference type="NCBI Taxonomy" id="7067"/>
    <lineage>
        <taxon>Eukaryota</taxon>
        <taxon>Metazoa</taxon>
        <taxon>Ecdysozoa</taxon>
        <taxon>Arthropoda</taxon>
        <taxon>Hexapoda</taxon>
        <taxon>Insecta</taxon>
        <taxon>Pterygota</taxon>
        <taxon>Neoptera</taxon>
        <taxon>Endopterygota</taxon>
        <taxon>Coleoptera</taxon>
        <taxon>Polyphaga</taxon>
        <taxon>Cucujiformia</taxon>
        <taxon>Tenebrionidae</taxon>
        <taxon>Tenebrio</taxon>
    </lineage>
</organism>
<dbReference type="Pfam" id="PF00250">
    <property type="entry name" value="Forkhead"/>
    <property type="match status" value="1"/>
</dbReference>
<keyword evidence="8" id="KW-1133">Transmembrane helix</keyword>
<evidence type="ECO:0000256" key="2">
    <source>
        <dbReference type="ARBA" id="ARBA00023015"/>
    </source>
</evidence>
<reference evidence="10" key="2">
    <citation type="submission" date="2021-08" db="EMBL/GenBank/DDBJ databases">
        <authorList>
            <person name="Eriksson T."/>
        </authorList>
    </citation>
    <scope>NUCLEOTIDE SEQUENCE</scope>
    <source>
        <strain evidence="10">Stoneville</strain>
        <tissue evidence="10">Whole head</tissue>
    </source>
</reference>
<feature type="transmembrane region" description="Helical" evidence="8">
    <location>
        <begin position="244"/>
        <end position="263"/>
    </location>
</feature>
<dbReference type="PANTHER" id="PTHR11829">
    <property type="entry name" value="FORKHEAD BOX PROTEIN"/>
    <property type="match status" value="1"/>
</dbReference>
<evidence type="ECO:0000256" key="8">
    <source>
        <dbReference type="SAM" id="Phobius"/>
    </source>
</evidence>
<dbReference type="PROSITE" id="PS00658">
    <property type="entry name" value="FORK_HEAD_2"/>
    <property type="match status" value="1"/>
</dbReference>
<gene>
    <name evidence="10" type="ORF">GEV33_010967</name>
</gene>
<dbReference type="GO" id="GO:0000981">
    <property type="term" value="F:DNA-binding transcription factor activity, RNA polymerase II-specific"/>
    <property type="evidence" value="ECO:0007669"/>
    <property type="project" value="TreeGrafter"/>
</dbReference>
<evidence type="ECO:0000256" key="5">
    <source>
        <dbReference type="ARBA" id="ARBA00023242"/>
    </source>
</evidence>
<dbReference type="PRINTS" id="PR00053">
    <property type="entry name" value="FORKHEAD"/>
</dbReference>
<dbReference type="EMBL" id="JABDTM020026527">
    <property type="protein sequence ID" value="KAH0811824.1"/>
    <property type="molecule type" value="Genomic_DNA"/>
</dbReference>
<keyword evidence="4" id="KW-0804">Transcription</keyword>
<dbReference type="InterPro" id="IPR036047">
    <property type="entry name" value="F-box-like_dom_sf"/>
</dbReference>
<protein>
    <recommendedName>
        <fullName evidence="9">Fork-head domain-containing protein</fullName>
    </recommendedName>
</protein>
<accession>A0A8J6L5Q4</accession>
<dbReference type="SUPFAM" id="SSF81383">
    <property type="entry name" value="F-box domain"/>
    <property type="match status" value="1"/>
</dbReference>
<feature type="domain" description="Fork-head" evidence="9">
    <location>
        <begin position="44"/>
        <end position="145"/>
    </location>
</feature>
<feature type="compositionally biased region" description="Basic and acidic residues" evidence="7">
    <location>
        <begin position="179"/>
        <end position="188"/>
    </location>
</feature>
<evidence type="ECO:0000256" key="1">
    <source>
        <dbReference type="ARBA" id="ARBA00004123"/>
    </source>
</evidence>
<keyword evidence="5 6" id="KW-0539">Nucleus</keyword>
<keyword evidence="3 6" id="KW-0238">DNA-binding</keyword>
<dbReference type="SMART" id="SM00339">
    <property type="entry name" value="FH"/>
    <property type="match status" value="1"/>
</dbReference>
<dbReference type="InterPro" id="IPR036388">
    <property type="entry name" value="WH-like_DNA-bd_sf"/>
</dbReference>
<keyword evidence="8" id="KW-0812">Transmembrane</keyword>
<dbReference type="InterPro" id="IPR050211">
    <property type="entry name" value="FOX_domain-containing"/>
</dbReference>
<keyword evidence="8" id="KW-0472">Membrane</keyword>
<dbReference type="InterPro" id="IPR036390">
    <property type="entry name" value="WH_DNA-bd_sf"/>
</dbReference>
<dbReference type="GO" id="GO:0000978">
    <property type="term" value="F:RNA polymerase II cis-regulatory region sequence-specific DNA binding"/>
    <property type="evidence" value="ECO:0007669"/>
    <property type="project" value="TreeGrafter"/>
</dbReference>
<dbReference type="FunFam" id="1.10.10.10:FF:000016">
    <property type="entry name" value="Forkhead box protein I1"/>
    <property type="match status" value="1"/>
</dbReference>
<dbReference type="GO" id="GO:0030154">
    <property type="term" value="P:cell differentiation"/>
    <property type="evidence" value="ECO:0007669"/>
    <property type="project" value="TreeGrafter"/>
</dbReference>
<dbReference type="Gene3D" id="1.10.10.10">
    <property type="entry name" value="Winged helix-like DNA-binding domain superfamily/Winged helix DNA-binding domain"/>
    <property type="match status" value="1"/>
</dbReference>
<comment type="caution">
    <text evidence="10">The sequence shown here is derived from an EMBL/GenBank/DDBJ whole genome shotgun (WGS) entry which is preliminary data.</text>
</comment>
<dbReference type="Pfam" id="PF12937">
    <property type="entry name" value="F-box-like"/>
    <property type="match status" value="1"/>
</dbReference>
<dbReference type="CDD" id="cd09917">
    <property type="entry name" value="F-box_SF"/>
    <property type="match status" value="1"/>
</dbReference>
<sequence>MYSLQPFDSCYCDRYGGHRRLFNPYFPPLWLPLPVKLQQPRPEKPPYSYIALIAMAISSAPKERLTLSGIYRFIMDNFPYYRENKQGWQNSIRHNLSLNDCFVKVPRDKVSPGGPEQAGGKGSYWMLDPKAANMFEKGNYRRRKTRRQRIADCTASLYQEQALSLVTRTADGGGDQAQDEGRTAESQRKSKNSSLFTIENLIKSNDSRRRNYGLLFGGIEGCDRRFIVSPVRWRGRLRGTAVPLLRSGIFVISIFIALIWVNYLSENHSCSVCQGRQKMGRMKWRVRVANYCDTVRVERVVGASKGERNARKGYLGAYINSDLSSQRQFILCFCKIVFEMFKILPFLAVSNLVLPNGNSLPVELWALILRFLDPASLLTAARSNTHWSSICKGDPVLRTKVRRQLALERQRYQEEMLNPEHPPRAGLNSAQVHLHTVSKPTLEVCGFAINNCVRAEATARACEIYAPRPRPRNSNPPSTNSGGGESSRRFLTFIVNISSPSAPSIIPEALHPL</sequence>
<evidence type="ECO:0000259" key="9">
    <source>
        <dbReference type="PROSITE" id="PS50039"/>
    </source>
</evidence>
<dbReference type="PROSITE" id="PS00657">
    <property type="entry name" value="FORK_HEAD_1"/>
    <property type="match status" value="1"/>
</dbReference>
<evidence type="ECO:0000256" key="6">
    <source>
        <dbReference type="PROSITE-ProRule" id="PRU00089"/>
    </source>
</evidence>
<feature type="region of interest" description="Disordered" evidence="7">
    <location>
        <begin position="170"/>
        <end position="191"/>
    </location>
</feature>
<evidence type="ECO:0000256" key="3">
    <source>
        <dbReference type="ARBA" id="ARBA00023125"/>
    </source>
</evidence>